<evidence type="ECO:0000256" key="1">
    <source>
        <dbReference type="SAM" id="MobiDB-lite"/>
    </source>
</evidence>
<dbReference type="Proteomes" id="UP001432161">
    <property type="component" value="Chromosome"/>
</dbReference>
<gene>
    <name evidence="2" type="ORF">OHN36_08445</name>
</gene>
<dbReference type="EMBL" id="CP108330">
    <property type="protein sequence ID" value="WUR37210.1"/>
    <property type="molecule type" value="Genomic_DNA"/>
</dbReference>
<reference evidence="2" key="1">
    <citation type="submission" date="2022-10" db="EMBL/GenBank/DDBJ databases">
        <title>The complete genomes of actinobacterial strains from the NBC collection.</title>
        <authorList>
            <person name="Joergensen T.S."/>
            <person name="Alvarez Arevalo M."/>
            <person name="Sterndorff E.B."/>
            <person name="Faurdal D."/>
            <person name="Vuksanovic O."/>
            <person name="Mourched A.-S."/>
            <person name="Charusanti P."/>
            <person name="Shaw S."/>
            <person name="Blin K."/>
            <person name="Weber T."/>
        </authorList>
    </citation>
    <scope>NUCLEOTIDE SEQUENCE</scope>
    <source>
        <strain evidence="2">NBC_00489</strain>
    </source>
</reference>
<name>A0ABZ1UZP5_9ACTN</name>
<evidence type="ECO:0000313" key="3">
    <source>
        <dbReference type="Proteomes" id="UP001432161"/>
    </source>
</evidence>
<protein>
    <submittedName>
        <fullName evidence="2">Uncharacterized protein</fullName>
    </submittedName>
</protein>
<organism evidence="2 3">
    <name type="scientific">Streptomyces griseoaurantiacus</name>
    <dbReference type="NCBI Taxonomy" id="68213"/>
    <lineage>
        <taxon>Bacteria</taxon>
        <taxon>Bacillati</taxon>
        <taxon>Actinomycetota</taxon>
        <taxon>Actinomycetes</taxon>
        <taxon>Kitasatosporales</taxon>
        <taxon>Streptomycetaceae</taxon>
        <taxon>Streptomyces</taxon>
        <taxon>Streptomyces aurantiacus group</taxon>
    </lineage>
</organism>
<accession>A0ABZ1UZP5</accession>
<keyword evidence="3" id="KW-1185">Reference proteome</keyword>
<proteinExistence type="predicted"/>
<feature type="region of interest" description="Disordered" evidence="1">
    <location>
        <begin position="14"/>
        <end position="59"/>
    </location>
</feature>
<sequence length="59" mass="6597">MTRVRTWQAVIGRAEQARQDATAAQQATARMKQALSRSDAARAADRLAATWTSQEEDHR</sequence>
<feature type="compositionally biased region" description="Low complexity" evidence="1">
    <location>
        <begin position="19"/>
        <end position="38"/>
    </location>
</feature>
<evidence type="ECO:0000313" key="2">
    <source>
        <dbReference type="EMBL" id="WUR37210.1"/>
    </source>
</evidence>